<sequence>MQFCNNRRKNTTLTSPSPIIFVSYACILTTFTFSLSFVLVLALTLSLFGSSFSLSHLCISSRILTAFAFSLSLFRARARSSFASVWFVFLSISSLHFFSNLGFVGSDLVSIGLTTTPTRPGNVSVEGGLHISSSEFSIKFRLWMDKGHARKA</sequence>
<evidence type="ECO:0000256" key="1">
    <source>
        <dbReference type="SAM" id="Phobius"/>
    </source>
</evidence>
<feature type="transmembrane region" description="Helical" evidence="1">
    <location>
        <begin position="21"/>
        <end position="48"/>
    </location>
</feature>
<dbReference type="PROSITE" id="PS51257">
    <property type="entry name" value="PROKAR_LIPOPROTEIN"/>
    <property type="match status" value="1"/>
</dbReference>
<feature type="non-terminal residue" evidence="2">
    <location>
        <position position="1"/>
    </location>
</feature>
<keyword evidence="1" id="KW-0812">Transmembrane</keyword>
<dbReference type="Proteomes" id="UP000257109">
    <property type="component" value="Unassembled WGS sequence"/>
</dbReference>
<protein>
    <submittedName>
        <fullName evidence="2">Uncharacterized protein</fullName>
    </submittedName>
</protein>
<keyword evidence="1" id="KW-1133">Transmembrane helix</keyword>
<evidence type="ECO:0000313" key="2">
    <source>
        <dbReference type="EMBL" id="RDY08266.1"/>
    </source>
</evidence>
<dbReference type="EMBL" id="QJKJ01001310">
    <property type="protein sequence ID" value="RDY08266.1"/>
    <property type="molecule type" value="Genomic_DNA"/>
</dbReference>
<dbReference type="AlphaFoldDB" id="A0A371HZP4"/>
<gene>
    <name evidence="2" type="ORF">CR513_07517</name>
</gene>
<reference evidence="2" key="1">
    <citation type="submission" date="2018-05" db="EMBL/GenBank/DDBJ databases">
        <title>Draft genome of Mucuna pruriens seed.</title>
        <authorList>
            <person name="Nnadi N.E."/>
            <person name="Vos R."/>
            <person name="Hasami M.H."/>
            <person name="Devisetty U.K."/>
            <person name="Aguiy J.C."/>
        </authorList>
    </citation>
    <scope>NUCLEOTIDE SEQUENCE [LARGE SCALE GENOMIC DNA]</scope>
    <source>
        <strain evidence="2">JCA_2017</strain>
    </source>
</reference>
<proteinExistence type="predicted"/>
<feature type="transmembrane region" description="Helical" evidence="1">
    <location>
        <begin position="54"/>
        <end position="74"/>
    </location>
</feature>
<organism evidence="2 3">
    <name type="scientific">Mucuna pruriens</name>
    <name type="common">Velvet bean</name>
    <name type="synonym">Dolichos pruriens</name>
    <dbReference type="NCBI Taxonomy" id="157652"/>
    <lineage>
        <taxon>Eukaryota</taxon>
        <taxon>Viridiplantae</taxon>
        <taxon>Streptophyta</taxon>
        <taxon>Embryophyta</taxon>
        <taxon>Tracheophyta</taxon>
        <taxon>Spermatophyta</taxon>
        <taxon>Magnoliopsida</taxon>
        <taxon>eudicotyledons</taxon>
        <taxon>Gunneridae</taxon>
        <taxon>Pentapetalae</taxon>
        <taxon>rosids</taxon>
        <taxon>fabids</taxon>
        <taxon>Fabales</taxon>
        <taxon>Fabaceae</taxon>
        <taxon>Papilionoideae</taxon>
        <taxon>50 kb inversion clade</taxon>
        <taxon>NPAAA clade</taxon>
        <taxon>indigoferoid/millettioid clade</taxon>
        <taxon>Phaseoleae</taxon>
        <taxon>Mucuna</taxon>
    </lineage>
</organism>
<keyword evidence="3" id="KW-1185">Reference proteome</keyword>
<name>A0A371HZP4_MUCPR</name>
<accession>A0A371HZP4</accession>
<keyword evidence="1" id="KW-0472">Membrane</keyword>
<comment type="caution">
    <text evidence="2">The sequence shown here is derived from an EMBL/GenBank/DDBJ whole genome shotgun (WGS) entry which is preliminary data.</text>
</comment>
<evidence type="ECO:0000313" key="3">
    <source>
        <dbReference type="Proteomes" id="UP000257109"/>
    </source>
</evidence>
<feature type="transmembrane region" description="Helical" evidence="1">
    <location>
        <begin position="81"/>
        <end position="99"/>
    </location>
</feature>